<keyword evidence="1" id="KW-0677">Repeat</keyword>
<keyword evidence="3" id="KW-0472">Membrane</keyword>
<comment type="caution">
    <text evidence="4">The sequence shown here is derived from an EMBL/GenBank/DDBJ whole genome shotgun (WGS) entry which is preliminary data.</text>
</comment>
<keyword evidence="3" id="KW-1133">Transmembrane helix</keyword>
<name>A0A834LBT0_RHOSS</name>
<protein>
    <recommendedName>
        <fullName evidence="6">Pentatricopeptide repeat-containing protein</fullName>
    </recommendedName>
</protein>
<feature type="repeat" description="PPR" evidence="2">
    <location>
        <begin position="265"/>
        <end position="299"/>
    </location>
</feature>
<dbReference type="AlphaFoldDB" id="A0A834LBT0"/>
<organism evidence="4 5">
    <name type="scientific">Rhododendron simsii</name>
    <name type="common">Sims's rhododendron</name>
    <dbReference type="NCBI Taxonomy" id="118357"/>
    <lineage>
        <taxon>Eukaryota</taxon>
        <taxon>Viridiplantae</taxon>
        <taxon>Streptophyta</taxon>
        <taxon>Embryophyta</taxon>
        <taxon>Tracheophyta</taxon>
        <taxon>Spermatophyta</taxon>
        <taxon>Magnoliopsida</taxon>
        <taxon>eudicotyledons</taxon>
        <taxon>Gunneridae</taxon>
        <taxon>Pentapetalae</taxon>
        <taxon>asterids</taxon>
        <taxon>Ericales</taxon>
        <taxon>Ericaceae</taxon>
        <taxon>Ericoideae</taxon>
        <taxon>Rhodoreae</taxon>
        <taxon>Rhododendron</taxon>
    </lineage>
</organism>
<evidence type="ECO:0000313" key="5">
    <source>
        <dbReference type="Proteomes" id="UP000626092"/>
    </source>
</evidence>
<feature type="repeat" description="PPR" evidence="2">
    <location>
        <begin position="442"/>
        <end position="476"/>
    </location>
</feature>
<dbReference type="PROSITE" id="PS51375">
    <property type="entry name" value="PPR"/>
    <property type="match status" value="2"/>
</dbReference>
<proteinExistence type="predicted"/>
<sequence>MRPHPWRLLLLLRFHSRSKHLHIPTPLSLSHPLPPRHLATPLFHNPSFRPFSSSELAIEPKDSDHVVVLTDIFSKSSTSDEIKLELDSNNIVITHDLVVRVLQSLGSAPDVARRFFGYVSERESERLSSKSYNWMLGILGSNGCVKEFWDLVEVMRRKGYGVKKGASVRALERFEREGLGSDVEGLREIYASGSVEDSVEKVCSQVCKVVRGEVWGDEVEKCLRELNVSYSSELVSMVLGSLGSEPNKALIFFRWIQESNLFEHDEGSYNAMVRVLGREDCVEKFWRLADEMRGAGFEMVRETYIEVLGQFVKRKMVKDAVDLYEFVMGGANKPSIQDFTFLLRKVVVNKELDMDLVLKVIKAFTEGGNVLTDSNADAVLKSLTSVGRLGECNKILKAMEEGGFLPSDTLRSKIAFQLSSKGEKEEANEFVDTMEAFGSSSNNKIWASLVEGHCVSGHLDEALDCFQKMVEKEGGPCVAYAVELLVNAYCNKNRAMDACKLVIDMINEKQLKPSHSTYKLLTSKVLIQGGLKEALELLGCMKVDGFPPFLDPFIDYLSKTGTADEARLFLEGMTVKRVPSTAVFVRVFEAYLKAGRHNEAHNLLSKCPRYIRNHADILDLFFTMRSEAAAATTCKYAKDTLLIQLFSISNAASLLWPNSSLGLVLNLPPSFSVFPGFDGHIEESNLFDHGEGTYDPMVRVWGRKDCIEKFWRVADKMRGGGFEMAKETQFVKRRMIKDAVDLYEFTMGGVNEHSFQDCTFLLRKVVGNGCLQDSGCMINEKQLKPLHSTYKLLTSKTGTADGANLFLELRVFHLLLFLFASLKHTSRLEGIMKHTISFLNACGVFVMLIFFDLFFTMKFDATVATVSVAA</sequence>
<evidence type="ECO:0000256" key="3">
    <source>
        <dbReference type="SAM" id="Phobius"/>
    </source>
</evidence>
<evidence type="ECO:0008006" key="6">
    <source>
        <dbReference type="Google" id="ProtNLM"/>
    </source>
</evidence>
<dbReference type="Pfam" id="PF01535">
    <property type="entry name" value="PPR"/>
    <property type="match status" value="2"/>
</dbReference>
<dbReference type="InterPro" id="IPR044578">
    <property type="entry name" value="BIR6-like"/>
</dbReference>
<dbReference type="Proteomes" id="UP000626092">
    <property type="component" value="Unassembled WGS sequence"/>
</dbReference>
<dbReference type="NCBIfam" id="TIGR00756">
    <property type="entry name" value="PPR"/>
    <property type="match status" value="2"/>
</dbReference>
<dbReference type="GO" id="GO:0008380">
    <property type="term" value="P:RNA splicing"/>
    <property type="evidence" value="ECO:0007669"/>
    <property type="project" value="InterPro"/>
</dbReference>
<gene>
    <name evidence="4" type="ORF">RHSIM_Rhsim10G0062400</name>
</gene>
<keyword evidence="3" id="KW-0812">Transmembrane</keyword>
<dbReference type="InterPro" id="IPR011990">
    <property type="entry name" value="TPR-like_helical_dom_sf"/>
</dbReference>
<evidence type="ECO:0000256" key="1">
    <source>
        <dbReference type="ARBA" id="ARBA00022737"/>
    </source>
</evidence>
<feature type="transmembrane region" description="Helical" evidence="3">
    <location>
        <begin position="834"/>
        <end position="855"/>
    </location>
</feature>
<accession>A0A834LBT0</accession>
<dbReference type="OrthoDB" id="777957at2759"/>
<dbReference type="InterPro" id="IPR002885">
    <property type="entry name" value="PPR_rpt"/>
</dbReference>
<dbReference type="PANTHER" id="PTHR47003">
    <property type="entry name" value="OS01G0970900 PROTEIN"/>
    <property type="match status" value="1"/>
</dbReference>
<feature type="transmembrane region" description="Helical" evidence="3">
    <location>
        <begin position="805"/>
        <end position="822"/>
    </location>
</feature>
<evidence type="ECO:0000313" key="4">
    <source>
        <dbReference type="EMBL" id="KAF7129270.1"/>
    </source>
</evidence>
<dbReference type="PANTHER" id="PTHR47003:SF3">
    <property type="entry name" value="SMALL RIBOSOMAL SUBUNIT PROTEIN MS81 (RPPR8)"/>
    <property type="match status" value="1"/>
</dbReference>
<reference evidence="4" key="1">
    <citation type="submission" date="2019-11" db="EMBL/GenBank/DDBJ databases">
        <authorList>
            <person name="Liu Y."/>
            <person name="Hou J."/>
            <person name="Li T.-Q."/>
            <person name="Guan C.-H."/>
            <person name="Wu X."/>
            <person name="Wu H.-Z."/>
            <person name="Ling F."/>
            <person name="Zhang R."/>
            <person name="Shi X.-G."/>
            <person name="Ren J.-P."/>
            <person name="Chen E.-F."/>
            <person name="Sun J.-M."/>
        </authorList>
    </citation>
    <scope>NUCLEOTIDE SEQUENCE</scope>
    <source>
        <strain evidence="4">Adult_tree_wgs_1</strain>
        <tissue evidence="4">Leaves</tissue>
    </source>
</reference>
<evidence type="ECO:0000256" key="2">
    <source>
        <dbReference type="PROSITE-ProRule" id="PRU00708"/>
    </source>
</evidence>
<dbReference type="Gene3D" id="1.25.40.10">
    <property type="entry name" value="Tetratricopeptide repeat domain"/>
    <property type="match status" value="3"/>
</dbReference>
<dbReference type="EMBL" id="WJXA01000010">
    <property type="protein sequence ID" value="KAF7129270.1"/>
    <property type="molecule type" value="Genomic_DNA"/>
</dbReference>
<keyword evidence="5" id="KW-1185">Reference proteome</keyword>